<evidence type="ECO:0000313" key="3">
    <source>
        <dbReference type="Proteomes" id="UP000008550"/>
    </source>
</evidence>
<dbReference type="AlphaFoldDB" id="B0TE88"/>
<keyword evidence="3" id="KW-1185">Reference proteome</keyword>
<organism evidence="2 3">
    <name type="scientific">Heliobacterium modesticaldum (strain ATCC 51547 / Ice1)</name>
    <dbReference type="NCBI Taxonomy" id="498761"/>
    <lineage>
        <taxon>Bacteria</taxon>
        <taxon>Bacillati</taxon>
        <taxon>Bacillota</taxon>
        <taxon>Clostridia</taxon>
        <taxon>Eubacteriales</taxon>
        <taxon>Heliobacteriaceae</taxon>
        <taxon>Heliomicrobium</taxon>
    </lineage>
</organism>
<dbReference type="GO" id="GO:0016810">
    <property type="term" value="F:hydrolase activity, acting on carbon-nitrogen (but not peptide) bonds"/>
    <property type="evidence" value="ECO:0007669"/>
    <property type="project" value="InterPro"/>
</dbReference>
<accession>B0TE88</accession>
<dbReference type="eggNOG" id="COG1228">
    <property type="taxonomic scope" value="Bacteria"/>
</dbReference>
<dbReference type="Proteomes" id="UP000008550">
    <property type="component" value="Chromosome"/>
</dbReference>
<dbReference type="HOGENOM" id="CLU_046987_0_0_9"/>
<dbReference type="SUPFAM" id="SSF51556">
    <property type="entry name" value="Metallo-dependent hydrolases"/>
    <property type="match status" value="1"/>
</dbReference>
<dbReference type="InterPro" id="IPR011059">
    <property type="entry name" value="Metal-dep_hydrolase_composite"/>
</dbReference>
<dbReference type="PANTHER" id="PTHR43135:SF3">
    <property type="entry name" value="ALPHA-D-RIBOSE 1-METHYLPHOSPHONATE 5-TRIPHOSPHATE DIPHOSPHATASE"/>
    <property type="match status" value="1"/>
</dbReference>
<dbReference type="EMBL" id="CP000930">
    <property type="protein sequence ID" value="ABZ84283.1"/>
    <property type="molecule type" value="Genomic_DNA"/>
</dbReference>
<dbReference type="InterPro" id="IPR051781">
    <property type="entry name" value="Metallo-dep_Hydrolase"/>
</dbReference>
<dbReference type="SUPFAM" id="SSF51338">
    <property type="entry name" value="Composite domain of metallo-dependent hydrolases"/>
    <property type="match status" value="1"/>
</dbReference>
<dbReference type="KEGG" id="hmo:HM1_1713"/>
<reference evidence="2 3" key="1">
    <citation type="journal article" date="2008" name="J. Bacteriol.">
        <title>The genome of Heliobacterium modesticaldum, a phototrophic representative of the Firmicutes containing the simplest photosynthetic apparatus.</title>
        <authorList>
            <person name="Sattley W.M."/>
            <person name="Madigan M.T."/>
            <person name="Swingley W.D."/>
            <person name="Cheung P.C."/>
            <person name="Clocksin K.M."/>
            <person name="Conrad A.L."/>
            <person name="Dejesa L.C."/>
            <person name="Honchak B.M."/>
            <person name="Jung D.O."/>
            <person name="Karbach L.E."/>
            <person name="Kurdoglu A."/>
            <person name="Lahiri S."/>
            <person name="Mastrian S.D."/>
            <person name="Page L.E."/>
            <person name="Taylor H.L."/>
            <person name="Wang Z.T."/>
            <person name="Raymond J."/>
            <person name="Chen M."/>
            <person name="Blankenship R.E."/>
            <person name="Touchman J.W."/>
        </authorList>
    </citation>
    <scope>NUCLEOTIDE SEQUENCE [LARGE SCALE GENOMIC DNA]</scope>
    <source>
        <strain evidence="3">ATCC 51547 / Ice1</strain>
    </source>
</reference>
<dbReference type="PANTHER" id="PTHR43135">
    <property type="entry name" value="ALPHA-D-RIBOSE 1-METHYLPHOSPHONATE 5-TRIPHOSPHATE DIPHOSPHATASE"/>
    <property type="match status" value="1"/>
</dbReference>
<evidence type="ECO:0000259" key="1">
    <source>
        <dbReference type="Pfam" id="PF01979"/>
    </source>
</evidence>
<dbReference type="Pfam" id="PF01979">
    <property type="entry name" value="Amidohydro_1"/>
    <property type="match status" value="1"/>
</dbReference>
<protein>
    <submittedName>
        <fullName evidence="2">Aminohydrolase</fullName>
    </submittedName>
</protein>
<evidence type="ECO:0000313" key="2">
    <source>
        <dbReference type="EMBL" id="ABZ84283.1"/>
    </source>
</evidence>
<feature type="domain" description="Amidohydrolase-related" evidence="1">
    <location>
        <begin position="84"/>
        <end position="413"/>
    </location>
</feature>
<dbReference type="CDD" id="cd01309">
    <property type="entry name" value="Met_dep_hydrolase_C"/>
    <property type="match status" value="1"/>
</dbReference>
<dbReference type="OrthoDB" id="9802793at2"/>
<sequence>MATVIRGGHVITLAGKNYFPGFVAFDDEGTIIAVGPDGGEQDVVGPGGIGPDVVGPDAGGRQVVPEGPVRSQPVVVIDARGKLILPGFIDAHCHLGIVEEGAPIEGDDLNETSDPLTPHLQALDGINLADPAFADALRGGVTTVCVLPGSANIVGGQAVIMKTAGPLAERVVRNNAAVKAALGENPKRVYKERKKAPITRMASAALLREALARAREYGRRRSETAGEPSKAPEIDLRWEALQPLLVRQVPLRLHAHRADDLLTGLRIIREYGLQAVLEHCTEGHLIADELAQAGVPAVVGPSLVNRAKVEMREITAATAGILHAAGVLVALMTDHPVIPIQYLPLCAGLAVRHGMDEETALRAISLHAARILGLEASVGSLEAGKAADVVLWDGHPFDVRSTVSQVWIKGRVVYSAPK</sequence>
<proteinExistence type="predicted"/>
<gene>
    <name evidence="2" type="ORF">HM1_1713</name>
</gene>
<dbReference type="STRING" id="498761.HM1_1713"/>
<dbReference type="InterPro" id="IPR006680">
    <property type="entry name" value="Amidohydro-rel"/>
</dbReference>
<dbReference type="RefSeq" id="WP_012282788.1">
    <property type="nucleotide sequence ID" value="NC_010337.2"/>
</dbReference>
<name>B0TE88_HELMI</name>
<dbReference type="InterPro" id="IPR032466">
    <property type="entry name" value="Metal_Hydrolase"/>
</dbReference>
<dbReference type="Gene3D" id="3.20.20.140">
    <property type="entry name" value="Metal-dependent hydrolases"/>
    <property type="match status" value="1"/>
</dbReference>